<dbReference type="RefSeq" id="WP_011160414.1">
    <property type="nucleotide sequence ID" value="NZ_BBIY01000007.1"/>
</dbReference>
<evidence type="ECO:0000313" key="3">
    <source>
        <dbReference type="Proteomes" id="UP000028900"/>
    </source>
</evidence>
<keyword evidence="2" id="KW-0418">Kinase</keyword>
<dbReference type="GO" id="GO:0016301">
    <property type="term" value="F:kinase activity"/>
    <property type="evidence" value="ECO:0007669"/>
    <property type="project" value="UniProtKB-KW"/>
</dbReference>
<keyword evidence="3" id="KW-1185">Reference proteome</keyword>
<name>A0ABQ0J218_9MOLU</name>
<protein>
    <submittedName>
        <fullName evidence="2">Signal transduction histidine kinase</fullName>
    </submittedName>
</protein>
<gene>
    <name evidence="2" type="ORF">OYV_01210</name>
</gene>
<keyword evidence="2" id="KW-0808">Transferase</keyword>
<comment type="caution">
    <text evidence="2">The sequence shown here is derived from an EMBL/GenBank/DDBJ whole genome shotgun (WGS) entry which is preliminary data.</text>
</comment>
<reference evidence="2 3" key="2">
    <citation type="journal article" date="2014" name="Genome Announc.">
        <title>Draft Genome Sequence of 'Candidatus Phytoplasma asteris' Strain OY-V, an Unculturable Plant-Pathogenic Bacterium.</title>
        <authorList>
            <person name="Kakizawa S."/>
            <person name="Makino A."/>
            <person name="Ishii Y."/>
            <person name="Tamaki H."/>
            <person name="Kamagata Y."/>
        </authorList>
    </citation>
    <scope>NUCLEOTIDE SEQUENCE [LARGE SCALE GENOMIC DNA]</scope>
    <source>
        <strain evidence="2 3">OY-V</strain>
    </source>
</reference>
<reference evidence="3" key="1">
    <citation type="journal article" date="2014" name="Genome Announc.">
        <title>Draft Genome Sequence of ''Candidatus Phytoplasma asteris'' Strain OY-V, an Unculturable Plant-Pathogenic Bacterium.</title>
        <authorList>
            <person name="Kakizawa S."/>
            <person name="Makino A."/>
            <person name="Ishii Y."/>
            <person name="Tamaki H."/>
            <person name="Kamagata Y."/>
        </authorList>
    </citation>
    <scope>NUCLEOTIDE SEQUENCE [LARGE SCALE GENOMIC DNA]</scope>
    <source>
        <strain evidence="3">OY-V</strain>
    </source>
</reference>
<dbReference type="EMBL" id="BBIY01000007">
    <property type="protein sequence ID" value="GAK73642.1"/>
    <property type="molecule type" value="Genomic_DNA"/>
</dbReference>
<accession>A0ABQ0J218</accession>
<evidence type="ECO:0000256" key="1">
    <source>
        <dbReference type="SAM" id="MobiDB-lite"/>
    </source>
</evidence>
<organism evidence="2 3">
    <name type="scientific">'Chrysanthemum coronarium' phytoplasma</name>
    <dbReference type="NCBI Taxonomy" id="1520703"/>
    <lineage>
        <taxon>Bacteria</taxon>
        <taxon>Bacillati</taxon>
        <taxon>Mycoplasmatota</taxon>
        <taxon>Mollicutes</taxon>
        <taxon>Acholeplasmatales</taxon>
        <taxon>Acholeplasmataceae</taxon>
        <taxon>Candidatus Phytoplasma</taxon>
        <taxon>16SrI (Aster yellows group)</taxon>
    </lineage>
</organism>
<proteinExistence type="predicted"/>
<sequence>MPEFQEQNHIKEFLSNIFQTRALLDVHKDMALIPNIEETQSIIQDIIEKQTLMLEDNILGYKKHQEIQIYIKSLNKIKKLSKLWNKQYKLEKSGTINNKAKQIKELKDSFKPLLTFKKEAFNVIKEIENIWDSTEYKSEKYNPEIETQINSKLEESRQNFLTRQKEKFKKVLKEIYKSLDIKSNETEKDTRIRKLKEVLDSSLESKTPLEIFQEKIDNLLTLPDFASNKFPQEVLKKTMDKLKKEDEIQKDIEKFIQNEILSYLSNINHFVQQLAVPNGTPLSEEQFYNNYLLYVSMQTYITNIKHAIVNKKVLYNASQILALNTFIQDFKNNSQLYEKPIQNRNKIEHDLQIMQDMDFQRCNYQHLMDTNRTLQETASKIENTQREFNKRAQALWQRKKLNQVQSLPNILFTPEMIQEEMEQLQYEMQTKMQGVFNSYDYLGTANPNARPNMFCASTHVAPTFRPIERNTPISAFPFSDNVQTNNSTNPSDPNNFQLPTFLQTDLSEEGKNHRDNEAPCLKRQSLEHKNKSYGWVDIYEPYRKQIRSDCPVPKL</sequence>
<feature type="region of interest" description="Disordered" evidence="1">
    <location>
        <begin position="477"/>
        <end position="499"/>
    </location>
</feature>
<dbReference type="Proteomes" id="UP000028900">
    <property type="component" value="Unassembled WGS sequence"/>
</dbReference>
<evidence type="ECO:0000313" key="2">
    <source>
        <dbReference type="EMBL" id="GAK73642.1"/>
    </source>
</evidence>
<feature type="compositionally biased region" description="Low complexity" evidence="1">
    <location>
        <begin position="484"/>
        <end position="495"/>
    </location>
</feature>